<organism evidence="2 3">
    <name type="scientific">Algoriphagus chordae</name>
    <dbReference type="NCBI Taxonomy" id="237019"/>
    <lineage>
        <taxon>Bacteria</taxon>
        <taxon>Pseudomonadati</taxon>
        <taxon>Bacteroidota</taxon>
        <taxon>Cytophagia</taxon>
        <taxon>Cytophagales</taxon>
        <taxon>Cyclobacteriaceae</taxon>
        <taxon>Algoriphagus</taxon>
    </lineage>
</organism>
<protein>
    <recommendedName>
        <fullName evidence="4">Secreted protein (Por secretion system target)</fullName>
    </recommendedName>
</protein>
<reference evidence="2 3" key="1">
    <citation type="submission" date="2018-06" db="EMBL/GenBank/DDBJ databases">
        <title>Genomic Encyclopedia of Archaeal and Bacterial Type Strains, Phase II (KMG-II): from individual species to whole genera.</title>
        <authorList>
            <person name="Goeker M."/>
        </authorList>
    </citation>
    <scope>NUCLEOTIDE SEQUENCE [LARGE SCALE GENOMIC DNA]</scope>
    <source>
        <strain evidence="2 3">DSM 19830</strain>
    </source>
</reference>
<keyword evidence="1" id="KW-0732">Signal</keyword>
<evidence type="ECO:0000256" key="1">
    <source>
        <dbReference type="SAM" id="SignalP"/>
    </source>
</evidence>
<accession>A0A2W7R1V8</accession>
<name>A0A2W7R1V8_9BACT</name>
<keyword evidence="3" id="KW-1185">Reference proteome</keyword>
<feature type="signal peptide" evidence="1">
    <location>
        <begin position="1"/>
        <end position="20"/>
    </location>
</feature>
<comment type="caution">
    <text evidence="2">The sequence shown here is derived from an EMBL/GenBank/DDBJ whole genome shotgun (WGS) entry which is preliminary data.</text>
</comment>
<dbReference type="RefSeq" id="WP_111317233.1">
    <property type="nucleotide sequence ID" value="NZ_QKZT01000004.1"/>
</dbReference>
<evidence type="ECO:0000313" key="3">
    <source>
        <dbReference type="Proteomes" id="UP000248882"/>
    </source>
</evidence>
<dbReference type="OrthoDB" id="1492409at2"/>
<dbReference type="AlphaFoldDB" id="A0A2W7R1V8"/>
<evidence type="ECO:0008006" key="4">
    <source>
        <dbReference type="Google" id="ProtNLM"/>
    </source>
</evidence>
<evidence type="ECO:0000313" key="2">
    <source>
        <dbReference type="EMBL" id="PZX54813.1"/>
    </source>
</evidence>
<sequence length="194" mass="21637">MKTLITTLAIASALSFNAFGAEEDLKDLSTVHTNFKKISVSLYEGVGVAKIAILDMKGKKLHIRKVNVKDVNLVVPYDMEDLPEGEYQVRITTDVEEVTYRVETIEKPAPVKDFPLMAYGKALNGNKINLAVIGLTEPGVNVKIRSVDNGKLIYEEDIDQAEGFKKDFVLKSMNSKDVYMEVTDSLGRSRVLFF</sequence>
<dbReference type="Proteomes" id="UP000248882">
    <property type="component" value="Unassembled WGS sequence"/>
</dbReference>
<dbReference type="EMBL" id="QKZT01000004">
    <property type="protein sequence ID" value="PZX54813.1"/>
    <property type="molecule type" value="Genomic_DNA"/>
</dbReference>
<gene>
    <name evidence="2" type="ORF">LV85_01151</name>
</gene>
<feature type="chain" id="PRO_5015974253" description="Secreted protein (Por secretion system target)" evidence="1">
    <location>
        <begin position="21"/>
        <end position="194"/>
    </location>
</feature>
<proteinExistence type="predicted"/>